<protein>
    <recommendedName>
        <fullName evidence="5">SHSP domain-containing protein</fullName>
    </recommendedName>
</protein>
<gene>
    <name evidence="6" type="ORF">ACET3X_003758</name>
</gene>
<evidence type="ECO:0000259" key="5">
    <source>
        <dbReference type="PROSITE" id="PS01031"/>
    </source>
</evidence>
<dbReference type="InterPro" id="IPR002068">
    <property type="entry name" value="A-crystallin/Hsp20_dom"/>
</dbReference>
<keyword evidence="7" id="KW-1185">Reference proteome</keyword>
<dbReference type="GeneID" id="96084080"/>
<dbReference type="Proteomes" id="UP001578633">
    <property type="component" value="Chromosome 3"/>
</dbReference>
<evidence type="ECO:0000313" key="7">
    <source>
        <dbReference type="Proteomes" id="UP001578633"/>
    </source>
</evidence>
<organism evidence="6 7">
    <name type="scientific">Alternaria dauci</name>
    <dbReference type="NCBI Taxonomy" id="48095"/>
    <lineage>
        <taxon>Eukaryota</taxon>
        <taxon>Fungi</taxon>
        <taxon>Dikarya</taxon>
        <taxon>Ascomycota</taxon>
        <taxon>Pezizomycotina</taxon>
        <taxon>Dothideomycetes</taxon>
        <taxon>Pleosporomycetidae</taxon>
        <taxon>Pleosporales</taxon>
        <taxon>Pleosporineae</taxon>
        <taxon>Pleosporaceae</taxon>
        <taxon>Alternaria</taxon>
        <taxon>Alternaria sect. Porri</taxon>
    </lineage>
</organism>
<comment type="caution">
    <text evidence="6">The sequence shown here is derived from an EMBL/GenBank/DDBJ whole genome shotgun (WGS) entry which is preliminary data.</text>
</comment>
<dbReference type="RefSeq" id="XP_069307736.1">
    <property type="nucleotide sequence ID" value="XM_069450524.1"/>
</dbReference>
<dbReference type="EMBL" id="JBHGVX010000003">
    <property type="protein sequence ID" value="KAL1797152.1"/>
    <property type="molecule type" value="Genomic_DNA"/>
</dbReference>
<dbReference type="SUPFAM" id="SSF49764">
    <property type="entry name" value="HSP20-like chaperones"/>
    <property type="match status" value="1"/>
</dbReference>
<dbReference type="InterPro" id="IPR031107">
    <property type="entry name" value="Small_HSP"/>
</dbReference>
<dbReference type="InterPro" id="IPR008978">
    <property type="entry name" value="HSP20-like_chaperone"/>
</dbReference>
<keyword evidence="1" id="KW-0346">Stress response</keyword>
<comment type="similarity">
    <text evidence="2 3">Belongs to the small heat shock protein (HSP20) family.</text>
</comment>
<dbReference type="Pfam" id="PF00011">
    <property type="entry name" value="HSP20"/>
    <property type="match status" value="1"/>
</dbReference>
<feature type="compositionally biased region" description="Low complexity" evidence="4">
    <location>
        <begin position="258"/>
        <end position="281"/>
    </location>
</feature>
<evidence type="ECO:0000256" key="1">
    <source>
        <dbReference type="ARBA" id="ARBA00023016"/>
    </source>
</evidence>
<sequence>MAFVLTPRFAPAYQAPQCNPFGYCAPVSRPSHGYRVARPQPRRPQYSPYNNFFGDIGELLNEIDREALRQAQIEAHREALREAYRQRQLQRKRALRAEFRVNQVEQGWQVDGDIHGFNQDNINIEVVDEQTLKIAGNTHWQSEESQAQPQPQSQQPQIEAAPASAPAEAQPAATQSEQEVETAATDADTTSTGAATPDTDSVSDTASHKSYQPTVEDDFEDLAADFPNSRPSSPTEPREPKGKERAVEEEPVSTETAVVTQPQPEAPVPVQQPQQQQQEQPQQEERVHGSFERTFRFPERIDVANVGASFKEGVLRITVPRAQKVQGRRIAIL</sequence>
<feature type="domain" description="SHSP" evidence="5">
    <location>
        <begin position="90"/>
        <end position="333"/>
    </location>
</feature>
<proteinExistence type="inferred from homology"/>
<dbReference type="Gene3D" id="2.60.40.790">
    <property type="match status" value="2"/>
</dbReference>
<dbReference type="CDD" id="cd06464">
    <property type="entry name" value="ACD_sHsps-like"/>
    <property type="match status" value="1"/>
</dbReference>
<evidence type="ECO:0000256" key="3">
    <source>
        <dbReference type="RuleBase" id="RU003616"/>
    </source>
</evidence>
<evidence type="ECO:0000313" key="6">
    <source>
        <dbReference type="EMBL" id="KAL1797152.1"/>
    </source>
</evidence>
<feature type="compositionally biased region" description="Basic and acidic residues" evidence="4">
    <location>
        <begin position="236"/>
        <end position="248"/>
    </location>
</feature>
<evidence type="ECO:0000256" key="2">
    <source>
        <dbReference type="PROSITE-ProRule" id="PRU00285"/>
    </source>
</evidence>
<reference evidence="6 7" key="1">
    <citation type="submission" date="2024-09" db="EMBL/GenBank/DDBJ databases">
        <title>T2T genomes of carrot and Alternaria dauci and their utility for understanding host-pathogen interaction during carrot leaf blight disease.</title>
        <authorList>
            <person name="Liu W."/>
            <person name="Xu S."/>
            <person name="Ou C."/>
            <person name="Liu X."/>
            <person name="Zhuang F."/>
            <person name="Deng X.W."/>
        </authorList>
    </citation>
    <scope>NUCLEOTIDE SEQUENCE [LARGE SCALE GENOMIC DNA]</scope>
    <source>
        <strain evidence="6 7">A2016</strain>
    </source>
</reference>
<name>A0ABR3UL16_9PLEO</name>
<dbReference type="PANTHER" id="PTHR11527">
    <property type="entry name" value="HEAT-SHOCK PROTEIN 20 FAMILY MEMBER"/>
    <property type="match status" value="1"/>
</dbReference>
<dbReference type="PROSITE" id="PS01031">
    <property type="entry name" value="SHSP"/>
    <property type="match status" value="1"/>
</dbReference>
<feature type="region of interest" description="Disordered" evidence="4">
    <location>
        <begin position="139"/>
        <end position="209"/>
    </location>
</feature>
<accession>A0ABR3UL16</accession>
<feature type="region of interest" description="Disordered" evidence="4">
    <location>
        <begin position="223"/>
        <end position="289"/>
    </location>
</feature>
<feature type="compositionally biased region" description="Low complexity" evidence="4">
    <location>
        <begin position="143"/>
        <end position="200"/>
    </location>
</feature>
<evidence type="ECO:0000256" key="4">
    <source>
        <dbReference type="SAM" id="MobiDB-lite"/>
    </source>
</evidence>